<protein>
    <submittedName>
        <fullName evidence="1">Uncharacterized protein</fullName>
    </submittedName>
</protein>
<proteinExistence type="predicted"/>
<dbReference type="EMBL" id="JAVIJP010000047">
    <property type="protein sequence ID" value="KAL3626461.1"/>
    <property type="molecule type" value="Genomic_DNA"/>
</dbReference>
<comment type="caution">
    <text evidence="1">The sequence shown here is derived from an EMBL/GenBank/DDBJ whole genome shotgun (WGS) entry which is preliminary data.</text>
</comment>
<sequence>MGVIVEGVKEIVVFFALMHSLYCSSRRVMIDMPTIEVRFEHLNVDVEGYSANGAFHTLVNFNINT</sequence>
<dbReference type="AlphaFoldDB" id="A0ABD3CAV6"/>
<keyword evidence="2" id="KW-1185">Reference proteome</keyword>
<organism evidence="1 2">
    <name type="scientific">Castilleja foliolosa</name>
    <dbReference type="NCBI Taxonomy" id="1961234"/>
    <lineage>
        <taxon>Eukaryota</taxon>
        <taxon>Viridiplantae</taxon>
        <taxon>Streptophyta</taxon>
        <taxon>Embryophyta</taxon>
        <taxon>Tracheophyta</taxon>
        <taxon>Spermatophyta</taxon>
        <taxon>Magnoliopsida</taxon>
        <taxon>eudicotyledons</taxon>
        <taxon>Gunneridae</taxon>
        <taxon>Pentapetalae</taxon>
        <taxon>asterids</taxon>
        <taxon>lamiids</taxon>
        <taxon>Lamiales</taxon>
        <taxon>Orobanchaceae</taxon>
        <taxon>Pedicularideae</taxon>
        <taxon>Castillejinae</taxon>
        <taxon>Castilleja</taxon>
    </lineage>
</organism>
<dbReference type="Proteomes" id="UP001632038">
    <property type="component" value="Unassembled WGS sequence"/>
</dbReference>
<accession>A0ABD3CAV6</accession>
<evidence type="ECO:0000313" key="2">
    <source>
        <dbReference type="Proteomes" id="UP001632038"/>
    </source>
</evidence>
<name>A0ABD3CAV6_9LAMI</name>
<reference evidence="2" key="1">
    <citation type="journal article" date="2024" name="IScience">
        <title>Strigolactones Initiate the Formation of Haustorium-like Structures in Castilleja.</title>
        <authorList>
            <person name="Buerger M."/>
            <person name="Peterson D."/>
            <person name="Chory J."/>
        </authorList>
    </citation>
    <scope>NUCLEOTIDE SEQUENCE [LARGE SCALE GENOMIC DNA]</scope>
</reference>
<gene>
    <name evidence="1" type="ORF">CASFOL_030010</name>
</gene>
<evidence type="ECO:0000313" key="1">
    <source>
        <dbReference type="EMBL" id="KAL3626461.1"/>
    </source>
</evidence>